<dbReference type="Pfam" id="PF00512">
    <property type="entry name" value="HisKA"/>
    <property type="match status" value="1"/>
</dbReference>
<accession>A0ABP5XQ98</accession>
<gene>
    <name evidence="14" type="ORF">GCM10010405_56410</name>
</gene>
<name>A0ABP5XQ98_9ACTN</name>
<organism evidence="14 15">
    <name type="scientific">Streptomyces macrosporus</name>
    <dbReference type="NCBI Taxonomy" id="44032"/>
    <lineage>
        <taxon>Bacteria</taxon>
        <taxon>Bacillati</taxon>
        <taxon>Actinomycetota</taxon>
        <taxon>Actinomycetes</taxon>
        <taxon>Kitasatosporales</taxon>
        <taxon>Streptomycetaceae</taxon>
        <taxon>Streptomyces</taxon>
    </lineage>
</organism>
<evidence type="ECO:0000256" key="1">
    <source>
        <dbReference type="ARBA" id="ARBA00000085"/>
    </source>
</evidence>
<dbReference type="PRINTS" id="PR00344">
    <property type="entry name" value="BCTRLSENSOR"/>
</dbReference>
<evidence type="ECO:0000256" key="7">
    <source>
        <dbReference type="ARBA" id="ARBA00022777"/>
    </source>
</evidence>
<evidence type="ECO:0000256" key="10">
    <source>
        <dbReference type="ARBA" id="ARBA00023136"/>
    </source>
</evidence>
<keyword evidence="8" id="KW-1133">Transmembrane helix</keyword>
<sequence length="574" mass="59433">MSKSPLSRLTVRARAALGATLVVAVALVAAGFAVVEVLRDGLTENARLHAETTAREVAAGVADVPADAVGGVDALTDDEPVQVVDASGTVLGASGPLRGRGPVADFNRPEEPRRATPTPSPEDRDEDGSDDGDDGRDDGGDDRDDDGGDRDEDGGDGRDDDGTAEPTEEPVEVDRNSVTETVSLPVDEDGEVTYDRVRAVATQDFRLVAVQSVTRDRVPVTVYAGASLAEQEDAVSTVTGTMLVGLPVLLAVVGGVTWLVTRGALRPVEGIRREMAAITASTDLSRRVPEPPTGDEVARLARTTNETLEALEASVERQRRFVADASHELRSPIASLRTQLEVAAAHPELLDLDGAIHDTVRLQDLAADLLLLARLDAGERPGEKRVALDALVREELAQRVGDRIAVALDEETGGAPVEVIGSRGQLARVLGNLLDNAQRHAETRIRVTVGRRGRRAVLEVADDGAGVPEEERERIFERFVRLDDARSRDDGGAGLGLAIARDVATRHGGTLAVGRAPEGGALFTLLLPAASEDVAAGSGPSTGGGSGAGSGGGADGGADGGSGAAGDGAEGPRP</sequence>
<dbReference type="PROSITE" id="PS50109">
    <property type="entry name" value="HIS_KIN"/>
    <property type="match status" value="1"/>
</dbReference>
<evidence type="ECO:0000256" key="8">
    <source>
        <dbReference type="ARBA" id="ARBA00022989"/>
    </source>
</evidence>
<dbReference type="SMART" id="SM00304">
    <property type="entry name" value="HAMP"/>
    <property type="match status" value="1"/>
</dbReference>
<feature type="domain" description="Histidine kinase" evidence="12">
    <location>
        <begin position="324"/>
        <end position="531"/>
    </location>
</feature>
<evidence type="ECO:0000256" key="6">
    <source>
        <dbReference type="ARBA" id="ARBA00022692"/>
    </source>
</evidence>
<evidence type="ECO:0000256" key="5">
    <source>
        <dbReference type="ARBA" id="ARBA00022679"/>
    </source>
</evidence>
<evidence type="ECO:0000256" key="3">
    <source>
        <dbReference type="ARBA" id="ARBA00012438"/>
    </source>
</evidence>
<keyword evidence="7 14" id="KW-0418">Kinase</keyword>
<dbReference type="InterPro" id="IPR036890">
    <property type="entry name" value="HATPase_C_sf"/>
</dbReference>
<keyword evidence="9" id="KW-0902">Two-component regulatory system</keyword>
<evidence type="ECO:0000313" key="14">
    <source>
        <dbReference type="EMBL" id="GAA2464737.1"/>
    </source>
</evidence>
<feature type="compositionally biased region" description="Gly residues" evidence="11">
    <location>
        <begin position="540"/>
        <end position="574"/>
    </location>
</feature>
<dbReference type="InterPro" id="IPR050428">
    <property type="entry name" value="TCS_sensor_his_kinase"/>
</dbReference>
<comment type="catalytic activity">
    <reaction evidence="1">
        <text>ATP + protein L-histidine = ADP + protein N-phospho-L-histidine.</text>
        <dbReference type="EC" id="2.7.13.3"/>
    </reaction>
</comment>
<dbReference type="EMBL" id="BAAASZ010000051">
    <property type="protein sequence ID" value="GAA2464737.1"/>
    <property type="molecule type" value="Genomic_DNA"/>
</dbReference>
<dbReference type="SUPFAM" id="SSF47384">
    <property type="entry name" value="Homodimeric domain of signal transducing histidine kinase"/>
    <property type="match status" value="1"/>
</dbReference>
<feature type="domain" description="HAMP" evidence="13">
    <location>
        <begin position="262"/>
        <end position="316"/>
    </location>
</feature>
<dbReference type="InterPro" id="IPR036097">
    <property type="entry name" value="HisK_dim/P_sf"/>
</dbReference>
<feature type="compositionally biased region" description="Acidic residues" evidence="11">
    <location>
        <begin position="162"/>
        <end position="171"/>
    </location>
</feature>
<dbReference type="CDD" id="cd00082">
    <property type="entry name" value="HisKA"/>
    <property type="match status" value="1"/>
</dbReference>
<evidence type="ECO:0000256" key="2">
    <source>
        <dbReference type="ARBA" id="ARBA00004236"/>
    </source>
</evidence>
<feature type="compositionally biased region" description="Acidic residues" evidence="11">
    <location>
        <begin position="123"/>
        <end position="154"/>
    </location>
</feature>
<evidence type="ECO:0000259" key="12">
    <source>
        <dbReference type="PROSITE" id="PS50109"/>
    </source>
</evidence>
<reference evidence="15" key="1">
    <citation type="journal article" date="2019" name="Int. J. Syst. Evol. Microbiol.">
        <title>The Global Catalogue of Microorganisms (GCM) 10K type strain sequencing project: providing services to taxonomists for standard genome sequencing and annotation.</title>
        <authorList>
            <consortium name="The Broad Institute Genomics Platform"/>
            <consortium name="The Broad Institute Genome Sequencing Center for Infectious Disease"/>
            <person name="Wu L."/>
            <person name="Ma J."/>
        </authorList>
    </citation>
    <scope>NUCLEOTIDE SEQUENCE [LARGE SCALE GENOMIC DNA]</scope>
    <source>
        <strain evidence="15">JCM 6305</strain>
    </source>
</reference>
<evidence type="ECO:0000259" key="13">
    <source>
        <dbReference type="PROSITE" id="PS50885"/>
    </source>
</evidence>
<keyword evidence="10" id="KW-0472">Membrane</keyword>
<keyword evidence="15" id="KW-1185">Reference proteome</keyword>
<evidence type="ECO:0000256" key="4">
    <source>
        <dbReference type="ARBA" id="ARBA00022553"/>
    </source>
</evidence>
<evidence type="ECO:0000313" key="15">
    <source>
        <dbReference type="Proteomes" id="UP001501638"/>
    </source>
</evidence>
<dbReference type="InterPro" id="IPR003660">
    <property type="entry name" value="HAMP_dom"/>
</dbReference>
<evidence type="ECO:0000256" key="11">
    <source>
        <dbReference type="SAM" id="MobiDB-lite"/>
    </source>
</evidence>
<dbReference type="EC" id="2.7.13.3" evidence="3"/>
<feature type="region of interest" description="Disordered" evidence="11">
    <location>
        <begin position="533"/>
        <end position="574"/>
    </location>
</feature>
<dbReference type="SMART" id="SM00387">
    <property type="entry name" value="HATPase_c"/>
    <property type="match status" value="1"/>
</dbReference>
<dbReference type="Gene3D" id="3.30.565.10">
    <property type="entry name" value="Histidine kinase-like ATPase, C-terminal domain"/>
    <property type="match status" value="1"/>
</dbReference>
<dbReference type="PANTHER" id="PTHR45436">
    <property type="entry name" value="SENSOR HISTIDINE KINASE YKOH"/>
    <property type="match status" value="1"/>
</dbReference>
<evidence type="ECO:0000256" key="9">
    <source>
        <dbReference type="ARBA" id="ARBA00023012"/>
    </source>
</evidence>
<keyword evidence="6" id="KW-0812">Transmembrane</keyword>
<dbReference type="PROSITE" id="PS50885">
    <property type="entry name" value="HAMP"/>
    <property type="match status" value="1"/>
</dbReference>
<dbReference type="Gene3D" id="6.10.340.10">
    <property type="match status" value="1"/>
</dbReference>
<dbReference type="CDD" id="cd06225">
    <property type="entry name" value="HAMP"/>
    <property type="match status" value="1"/>
</dbReference>
<dbReference type="InterPro" id="IPR005467">
    <property type="entry name" value="His_kinase_dom"/>
</dbReference>
<protein>
    <recommendedName>
        <fullName evidence="3">histidine kinase</fullName>
        <ecNumber evidence="3">2.7.13.3</ecNumber>
    </recommendedName>
</protein>
<comment type="subcellular location">
    <subcellularLocation>
        <location evidence="2">Cell membrane</location>
    </subcellularLocation>
</comment>
<dbReference type="Pfam" id="PF00672">
    <property type="entry name" value="HAMP"/>
    <property type="match status" value="1"/>
</dbReference>
<dbReference type="PANTHER" id="PTHR45436:SF5">
    <property type="entry name" value="SENSOR HISTIDINE KINASE TRCS"/>
    <property type="match status" value="1"/>
</dbReference>
<dbReference type="InterPro" id="IPR004358">
    <property type="entry name" value="Sig_transdc_His_kin-like_C"/>
</dbReference>
<feature type="region of interest" description="Disordered" evidence="11">
    <location>
        <begin position="89"/>
        <end position="187"/>
    </location>
</feature>
<dbReference type="RefSeq" id="WP_344328558.1">
    <property type="nucleotide sequence ID" value="NZ_BAAASZ010000051.1"/>
</dbReference>
<dbReference type="GO" id="GO:0016301">
    <property type="term" value="F:kinase activity"/>
    <property type="evidence" value="ECO:0007669"/>
    <property type="project" value="UniProtKB-KW"/>
</dbReference>
<dbReference type="Gene3D" id="1.10.287.130">
    <property type="match status" value="1"/>
</dbReference>
<dbReference type="Pfam" id="PF02518">
    <property type="entry name" value="HATPase_c"/>
    <property type="match status" value="1"/>
</dbReference>
<proteinExistence type="predicted"/>
<comment type="caution">
    <text evidence="14">The sequence shown here is derived from an EMBL/GenBank/DDBJ whole genome shotgun (WGS) entry which is preliminary data.</text>
</comment>
<dbReference type="Proteomes" id="UP001501638">
    <property type="component" value="Unassembled WGS sequence"/>
</dbReference>
<dbReference type="InterPro" id="IPR003661">
    <property type="entry name" value="HisK_dim/P_dom"/>
</dbReference>
<dbReference type="SMART" id="SM00388">
    <property type="entry name" value="HisKA"/>
    <property type="match status" value="1"/>
</dbReference>
<keyword evidence="5" id="KW-0808">Transferase</keyword>
<dbReference type="SUPFAM" id="SSF55874">
    <property type="entry name" value="ATPase domain of HSP90 chaperone/DNA topoisomerase II/histidine kinase"/>
    <property type="match status" value="1"/>
</dbReference>
<dbReference type="InterPro" id="IPR003594">
    <property type="entry name" value="HATPase_dom"/>
</dbReference>
<keyword evidence="4" id="KW-0597">Phosphoprotein</keyword>